<evidence type="ECO:0000313" key="6">
    <source>
        <dbReference type="EMBL" id="GMG39725.1"/>
    </source>
</evidence>
<dbReference type="PROSITE" id="PS00646">
    <property type="entry name" value="RIBOSOMAL_S13_1"/>
    <property type="match status" value="1"/>
</dbReference>
<reference evidence="6" key="1">
    <citation type="submission" date="2023-04" db="EMBL/GenBank/DDBJ databases">
        <title>Ambrosiozyma monospora NBRC 1965.</title>
        <authorList>
            <person name="Ichikawa N."/>
            <person name="Sato H."/>
            <person name="Tonouchi N."/>
        </authorList>
    </citation>
    <scope>NUCLEOTIDE SEQUENCE</scope>
    <source>
        <strain evidence="6">NBRC 1965</strain>
    </source>
</reference>
<dbReference type="EMBL" id="BSXU01003141">
    <property type="protein sequence ID" value="GMG39725.1"/>
    <property type="molecule type" value="Genomic_DNA"/>
</dbReference>
<comment type="similarity">
    <text evidence="1 4">Belongs to the universal ribosomal protein uS13 family.</text>
</comment>
<dbReference type="InterPro" id="IPR027437">
    <property type="entry name" value="Rbsml_uS13_C"/>
</dbReference>
<feature type="compositionally biased region" description="Polar residues" evidence="5">
    <location>
        <begin position="101"/>
        <end position="112"/>
    </location>
</feature>
<dbReference type="PIRSF" id="PIRSF002134">
    <property type="entry name" value="Ribosomal_S13"/>
    <property type="match status" value="1"/>
</dbReference>
<evidence type="ECO:0000313" key="7">
    <source>
        <dbReference type="Proteomes" id="UP001165063"/>
    </source>
</evidence>
<keyword evidence="2 4" id="KW-0689">Ribosomal protein</keyword>
<keyword evidence="3 4" id="KW-0687">Ribonucleoprotein</keyword>
<dbReference type="Gene3D" id="4.10.910.10">
    <property type="entry name" value="30s ribosomal protein s13, domain 2"/>
    <property type="match status" value="1"/>
</dbReference>
<feature type="region of interest" description="Disordered" evidence="5">
    <location>
        <begin position="99"/>
        <end position="123"/>
    </location>
</feature>
<organism evidence="6 7">
    <name type="scientific">Ambrosiozyma monospora</name>
    <name type="common">Yeast</name>
    <name type="synonym">Endomycopsis monosporus</name>
    <dbReference type="NCBI Taxonomy" id="43982"/>
    <lineage>
        <taxon>Eukaryota</taxon>
        <taxon>Fungi</taxon>
        <taxon>Dikarya</taxon>
        <taxon>Ascomycota</taxon>
        <taxon>Saccharomycotina</taxon>
        <taxon>Pichiomycetes</taxon>
        <taxon>Pichiales</taxon>
        <taxon>Pichiaceae</taxon>
        <taxon>Ambrosiozyma</taxon>
    </lineage>
</organism>
<name>A0A9W7DLJ1_AMBMO</name>
<sequence length="123" mass="13824">MVVHILGKPIRGKYRINYGLAHTFFGLGLKQATKVCSKLGFYPEMRMHQLTEQQNMAITKELSEMTIGAKLLQQIRGNIQLKKKTGSYAGLRHAMGLPVRGQNTRNNASTARKLNRLDRKGSV</sequence>
<evidence type="ECO:0000256" key="1">
    <source>
        <dbReference type="ARBA" id="ARBA00008080"/>
    </source>
</evidence>
<accession>A0A9W7DLJ1</accession>
<dbReference type="PANTHER" id="PTHR10871">
    <property type="entry name" value="30S RIBOSOMAL PROTEIN S13/40S RIBOSOMAL PROTEIN S18"/>
    <property type="match status" value="1"/>
</dbReference>
<dbReference type="GO" id="GO:0005739">
    <property type="term" value="C:mitochondrion"/>
    <property type="evidence" value="ECO:0007669"/>
    <property type="project" value="TreeGrafter"/>
</dbReference>
<dbReference type="GO" id="GO:0003735">
    <property type="term" value="F:structural constituent of ribosome"/>
    <property type="evidence" value="ECO:0007669"/>
    <property type="project" value="InterPro"/>
</dbReference>
<dbReference type="Pfam" id="PF00416">
    <property type="entry name" value="Ribosomal_S13"/>
    <property type="match status" value="1"/>
</dbReference>
<gene>
    <name evidence="6" type="ORF">Amon01_000556900</name>
</gene>
<dbReference type="InterPro" id="IPR018269">
    <property type="entry name" value="Ribosomal_uS13_CS"/>
</dbReference>
<evidence type="ECO:0000256" key="5">
    <source>
        <dbReference type="SAM" id="MobiDB-lite"/>
    </source>
</evidence>
<dbReference type="InterPro" id="IPR010979">
    <property type="entry name" value="Ribosomal_uS13-like_H2TH"/>
</dbReference>
<proteinExistence type="inferred from homology"/>
<evidence type="ECO:0000256" key="2">
    <source>
        <dbReference type="ARBA" id="ARBA00022980"/>
    </source>
</evidence>
<dbReference type="PROSITE" id="PS50159">
    <property type="entry name" value="RIBOSOMAL_S13_2"/>
    <property type="match status" value="1"/>
</dbReference>
<dbReference type="GO" id="GO:0006412">
    <property type="term" value="P:translation"/>
    <property type="evidence" value="ECO:0007669"/>
    <property type="project" value="InterPro"/>
</dbReference>
<evidence type="ECO:0000256" key="4">
    <source>
        <dbReference type="RuleBase" id="RU003830"/>
    </source>
</evidence>
<dbReference type="Gene3D" id="1.10.8.50">
    <property type="match status" value="1"/>
</dbReference>
<evidence type="ECO:0000256" key="3">
    <source>
        <dbReference type="ARBA" id="ARBA00023274"/>
    </source>
</evidence>
<comment type="caution">
    <text evidence="6">The sequence shown here is derived from an EMBL/GenBank/DDBJ whole genome shotgun (WGS) entry which is preliminary data.</text>
</comment>
<protein>
    <submittedName>
        <fullName evidence="6">Unnamed protein product</fullName>
    </submittedName>
</protein>
<keyword evidence="7" id="KW-1185">Reference proteome</keyword>
<dbReference type="PANTHER" id="PTHR10871:SF1">
    <property type="entry name" value="SMALL RIBOSOMAL SUBUNIT PROTEIN US13M"/>
    <property type="match status" value="1"/>
</dbReference>
<dbReference type="OrthoDB" id="525520at2759"/>
<dbReference type="Proteomes" id="UP001165063">
    <property type="component" value="Unassembled WGS sequence"/>
</dbReference>
<dbReference type="GO" id="GO:0015935">
    <property type="term" value="C:small ribosomal subunit"/>
    <property type="evidence" value="ECO:0007669"/>
    <property type="project" value="TreeGrafter"/>
</dbReference>
<dbReference type="GO" id="GO:0003723">
    <property type="term" value="F:RNA binding"/>
    <property type="evidence" value="ECO:0007669"/>
    <property type="project" value="InterPro"/>
</dbReference>
<dbReference type="AlphaFoldDB" id="A0A9W7DLJ1"/>
<dbReference type="SUPFAM" id="SSF46946">
    <property type="entry name" value="S13-like H2TH domain"/>
    <property type="match status" value="1"/>
</dbReference>
<dbReference type="InterPro" id="IPR001892">
    <property type="entry name" value="Ribosomal_uS13"/>
</dbReference>